<dbReference type="EMBL" id="DQWS01000076">
    <property type="protein sequence ID" value="HDD52829.1"/>
    <property type="molecule type" value="Genomic_DNA"/>
</dbReference>
<dbReference type="Gene3D" id="3.40.50.300">
    <property type="entry name" value="P-loop containing nucleotide triphosphate hydrolases"/>
    <property type="match status" value="1"/>
</dbReference>
<feature type="domain" description="Response regulatory" evidence="9">
    <location>
        <begin position="7"/>
        <end position="121"/>
    </location>
</feature>
<dbReference type="Proteomes" id="UP000885690">
    <property type="component" value="Unassembled WGS sequence"/>
</dbReference>
<name>A0A7C0Y7Z3_9BACT</name>
<feature type="non-terminal residue" evidence="10">
    <location>
        <position position="430"/>
    </location>
</feature>
<dbReference type="InterPro" id="IPR025662">
    <property type="entry name" value="Sigma_54_int_dom_ATP-bd_1"/>
</dbReference>
<dbReference type="Gene3D" id="3.40.50.2300">
    <property type="match status" value="1"/>
</dbReference>
<dbReference type="FunFam" id="3.40.50.300:FF:000006">
    <property type="entry name" value="DNA-binding transcriptional regulator NtrC"/>
    <property type="match status" value="1"/>
</dbReference>
<dbReference type="SUPFAM" id="SSF46689">
    <property type="entry name" value="Homeodomain-like"/>
    <property type="match status" value="1"/>
</dbReference>
<dbReference type="Pfam" id="PF25601">
    <property type="entry name" value="AAA_lid_14"/>
    <property type="match status" value="1"/>
</dbReference>
<evidence type="ECO:0000256" key="4">
    <source>
        <dbReference type="ARBA" id="ARBA00023012"/>
    </source>
</evidence>
<dbReference type="PRINTS" id="PR01590">
    <property type="entry name" value="HTHFIS"/>
</dbReference>
<gene>
    <name evidence="10" type="ORF">ENF32_02015</name>
</gene>
<dbReference type="InterPro" id="IPR009057">
    <property type="entry name" value="Homeodomain-like_sf"/>
</dbReference>
<dbReference type="CDD" id="cd00009">
    <property type="entry name" value="AAA"/>
    <property type="match status" value="1"/>
</dbReference>
<proteinExistence type="predicted"/>
<dbReference type="GO" id="GO:0043565">
    <property type="term" value="F:sequence-specific DNA binding"/>
    <property type="evidence" value="ECO:0007669"/>
    <property type="project" value="InterPro"/>
</dbReference>
<dbReference type="InterPro" id="IPR025944">
    <property type="entry name" value="Sigma_54_int_dom_CS"/>
</dbReference>
<evidence type="ECO:0000256" key="1">
    <source>
        <dbReference type="ARBA" id="ARBA00022553"/>
    </source>
</evidence>
<organism evidence="10">
    <name type="scientific">Thermosulfidibacter takaii</name>
    <dbReference type="NCBI Taxonomy" id="412593"/>
    <lineage>
        <taxon>Bacteria</taxon>
        <taxon>Pseudomonadati</taxon>
        <taxon>Thermosulfidibacterota</taxon>
        <taxon>Thermosulfidibacteria</taxon>
        <taxon>Thermosulfidibacterales</taxon>
        <taxon>Thermosulfidibacteraceae</taxon>
    </lineage>
</organism>
<evidence type="ECO:0000256" key="2">
    <source>
        <dbReference type="ARBA" id="ARBA00022741"/>
    </source>
</evidence>
<reference evidence="10" key="1">
    <citation type="journal article" date="2020" name="mSystems">
        <title>Genome- and Community-Level Interaction Insights into Carbon Utilization and Element Cycling Functions of Hydrothermarchaeota in Hydrothermal Sediment.</title>
        <authorList>
            <person name="Zhou Z."/>
            <person name="Liu Y."/>
            <person name="Xu W."/>
            <person name="Pan J."/>
            <person name="Luo Z.H."/>
            <person name="Li M."/>
        </authorList>
    </citation>
    <scope>NUCLEOTIDE SEQUENCE [LARGE SCALE GENOMIC DNA]</scope>
    <source>
        <strain evidence="10">HyVt-115</strain>
    </source>
</reference>
<keyword evidence="1 7" id="KW-0597">Phosphoprotein</keyword>
<dbReference type="InterPro" id="IPR027417">
    <property type="entry name" value="P-loop_NTPase"/>
</dbReference>
<dbReference type="PANTHER" id="PTHR32071:SF57">
    <property type="entry name" value="C4-DICARBOXYLATE TRANSPORT TRANSCRIPTIONAL REGULATORY PROTEIN DCTD"/>
    <property type="match status" value="1"/>
</dbReference>
<accession>A0A7C0Y7Z3</accession>
<sequence>MDKENFRILVVDDDKAFLLLLTSILKDAGYRVDRASSGEEALKKLRRFSPHLIIADLKMPGISGLELTEKVKEEHPEMEVVMITAYGTVDTAVRAMKLGAFDYITKPLKDPEELRQLVARVFEKQQLKLENQLLREQLSQDLPPMDLIFLGMEDLRQEVEEVAPTDATVMLYGESGTGKSLIAKVIHHLSGRKGPFVEINCAAIPENLLEAELFGYERGAFTGATSTKKGKFELAQRGTIFLDEISEMGPSSQAKLLRVLQDGSFERLGGLATIKTDARVIAATNRNLKEALKEKIFREDLYYRLNVFPIEIPPLRKRREAIPQLVRYLTATMSKRLGKEITEIPKKVMDTLVKYPWPGNIRELQNVIERAVILSKGGRLAPPRLEEEREEDFLEGSLKELEKKAIERALEKFGGNRKKAAEYLGISLRT</sequence>
<keyword evidence="5" id="KW-0805">Transcription regulation</keyword>
<evidence type="ECO:0000256" key="3">
    <source>
        <dbReference type="ARBA" id="ARBA00022840"/>
    </source>
</evidence>
<dbReference type="Pfam" id="PF00158">
    <property type="entry name" value="Sigma54_activat"/>
    <property type="match status" value="1"/>
</dbReference>
<keyword evidence="2" id="KW-0547">Nucleotide-binding</keyword>
<protein>
    <submittedName>
        <fullName evidence="10">Sigma-54-dependent Fis family transcriptional regulator</fullName>
    </submittedName>
</protein>
<dbReference type="Gene3D" id="1.10.8.60">
    <property type="match status" value="1"/>
</dbReference>
<keyword evidence="4" id="KW-0902">Two-component regulatory system</keyword>
<evidence type="ECO:0000256" key="6">
    <source>
        <dbReference type="ARBA" id="ARBA00023163"/>
    </source>
</evidence>
<dbReference type="SUPFAM" id="SSF52172">
    <property type="entry name" value="CheY-like"/>
    <property type="match status" value="1"/>
</dbReference>
<dbReference type="GO" id="GO:0005524">
    <property type="term" value="F:ATP binding"/>
    <property type="evidence" value="ECO:0007669"/>
    <property type="project" value="UniProtKB-KW"/>
</dbReference>
<dbReference type="AlphaFoldDB" id="A0A7C0Y7Z3"/>
<dbReference type="InterPro" id="IPR058031">
    <property type="entry name" value="AAA_lid_NorR"/>
</dbReference>
<comment type="caution">
    <text evidence="10">The sequence shown here is derived from an EMBL/GenBank/DDBJ whole genome shotgun (WGS) entry which is preliminary data.</text>
</comment>
<dbReference type="PROSITE" id="PS50110">
    <property type="entry name" value="RESPONSE_REGULATORY"/>
    <property type="match status" value="1"/>
</dbReference>
<keyword evidence="6" id="KW-0804">Transcription</keyword>
<evidence type="ECO:0000256" key="7">
    <source>
        <dbReference type="PROSITE-ProRule" id="PRU00169"/>
    </source>
</evidence>
<dbReference type="PROSITE" id="PS00675">
    <property type="entry name" value="SIGMA54_INTERACT_1"/>
    <property type="match status" value="1"/>
</dbReference>
<evidence type="ECO:0000313" key="10">
    <source>
        <dbReference type="EMBL" id="HDD52829.1"/>
    </source>
</evidence>
<dbReference type="Pfam" id="PF00072">
    <property type="entry name" value="Response_reg"/>
    <property type="match status" value="1"/>
</dbReference>
<dbReference type="SMART" id="SM00382">
    <property type="entry name" value="AAA"/>
    <property type="match status" value="1"/>
</dbReference>
<dbReference type="Gene3D" id="1.10.10.60">
    <property type="entry name" value="Homeodomain-like"/>
    <property type="match status" value="1"/>
</dbReference>
<dbReference type="InterPro" id="IPR002197">
    <property type="entry name" value="HTH_Fis"/>
</dbReference>
<dbReference type="FunFam" id="3.40.50.2300:FF:000018">
    <property type="entry name" value="DNA-binding transcriptional regulator NtrC"/>
    <property type="match status" value="1"/>
</dbReference>
<feature type="domain" description="Sigma-54 factor interaction" evidence="8">
    <location>
        <begin position="152"/>
        <end position="373"/>
    </location>
</feature>
<dbReference type="InterPro" id="IPR001789">
    <property type="entry name" value="Sig_transdc_resp-reg_receiver"/>
</dbReference>
<evidence type="ECO:0000259" key="8">
    <source>
        <dbReference type="PROSITE" id="PS50045"/>
    </source>
</evidence>
<dbReference type="PANTHER" id="PTHR32071">
    <property type="entry name" value="TRANSCRIPTIONAL REGULATORY PROTEIN"/>
    <property type="match status" value="1"/>
</dbReference>
<feature type="modified residue" description="4-aspartylphosphate" evidence="7">
    <location>
        <position position="56"/>
    </location>
</feature>
<dbReference type="InterPro" id="IPR011006">
    <property type="entry name" value="CheY-like_superfamily"/>
</dbReference>
<dbReference type="SMART" id="SM00448">
    <property type="entry name" value="REC"/>
    <property type="match status" value="1"/>
</dbReference>
<dbReference type="SUPFAM" id="SSF52540">
    <property type="entry name" value="P-loop containing nucleoside triphosphate hydrolases"/>
    <property type="match status" value="1"/>
</dbReference>
<evidence type="ECO:0000259" key="9">
    <source>
        <dbReference type="PROSITE" id="PS50110"/>
    </source>
</evidence>
<dbReference type="InterPro" id="IPR002078">
    <property type="entry name" value="Sigma_54_int"/>
</dbReference>
<dbReference type="GO" id="GO:0006355">
    <property type="term" value="P:regulation of DNA-templated transcription"/>
    <property type="evidence" value="ECO:0007669"/>
    <property type="project" value="InterPro"/>
</dbReference>
<evidence type="ECO:0000256" key="5">
    <source>
        <dbReference type="ARBA" id="ARBA00023015"/>
    </source>
</evidence>
<keyword evidence="3" id="KW-0067">ATP-binding</keyword>
<dbReference type="GO" id="GO:0000160">
    <property type="term" value="P:phosphorelay signal transduction system"/>
    <property type="evidence" value="ECO:0007669"/>
    <property type="project" value="UniProtKB-KW"/>
</dbReference>
<dbReference type="Pfam" id="PF02954">
    <property type="entry name" value="HTH_8"/>
    <property type="match status" value="1"/>
</dbReference>
<dbReference type="PROSITE" id="PS00688">
    <property type="entry name" value="SIGMA54_INTERACT_3"/>
    <property type="match status" value="1"/>
</dbReference>
<dbReference type="InterPro" id="IPR003593">
    <property type="entry name" value="AAA+_ATPase"/>
</dbReference>
<dbReference type="PROSITE" id="PS50045">
    <property type="entry name" value="SIGMA54_INTERACT_4"/>
    <property type="match status" value="1"/>
</dbReference>